<dbReference type="GeneID" id="19153720"/>
<accession>W6Y9C6</accession>
<sequence>RLPISRADCPCGFYVKCRAIRTGFLRGRSIKSTEGSRRASMRRTLERDYQEELPREAIEGQRS</sequence>
<name>W6Y9C6_COCC2</name>
<proteinExistence type="predicted"/>
<evidence type="ECO:0000256" key="1">
    <source>
        <dbReference type="SAM" id="MobiDB-lite"/>
    </source>
</evidence>
<feature type="compositionally biased region" description="Basic and acidic residues" evidence="1">
    <location>
        <begin position="43"/>
        <end position="63"/>
    </location>
</feature>
<evidence type="ECO:0000313" key="2">
    <source>
        <dbReference type="EMBL" id="EUC34120.1"/>
    </source>
</evidence>
<dbReference type="HOGENOM" id="CLU_2891919_0_0_1"/>
<dbReference type="KEGG" id="bze:COCCADRAFT_94267"/>
<gene>
    <name evidence="2" type="ORF">COCCADRAFT_94267</name>
</gene>
<dbReference type="Proteomes" id="UP000053841">
    <property type="component" value="Unassembled WGS sequence"/>
</dbReference>
<organism evidence="2 3">
    <name type="scientific">Cochliobolus carbonum (strain 26-R-13)</name>
    <name type="common">Maize leaf spot fungus</name>
    <name type="synonym">Bipolaris zeicola</name>
    <dbReference type="NCBI Taxonomy" id="930089"/>
    <lineage>
        <taxon>Eukaryota</taxon>
        <taxon>Fungi</taxon>
        <taxon>Dikarya</taxon>
        <taxon>Ascomycota</taxon>
        <taxon>Pezizomycotina</taxon>
        <taxon>Dothideomycetes</taxon>
        <taxon>Pleosporomycetidae</taxon>
        <taxon>Pleosporales</taxon>
        <taxon>Pleosporineae</taxon>
        <taxon>Pleosporaceae</taxon>
        <taxon>Bipolaris</taxon>
    </lineage>
</organism>
<protein>
    <submittedName>
        <fullName evidence="2">Uncharacterized protein</fullName>
    </submittedName>
</protein>
<dbReference type="EMBL" id="KI964597">
    <property type="protein sequence ID" value="EUC34120.1"/>
    <property type="molecule type" value="Genomic_DNA"/>
</dbReference>
<evidence type="ECO:0000313" key="3">
    <source>
        <dbReference type="Proteomes" id="UP000053841"/>
    </source>
</evidence>
<keyword evidence="3" id="KW-1185">Reference proteome</keyword>
<dbReference type="AlphaFoldDB" id="W6Y9C6"/>
<feature type="region of interest" description="Disordered" evidence="1">
    <location>
        <begin position="31"/>
        <end position="63"/>
    </location>
</feature>
<dbReference type="RefSeq" id="XP_007711597.1">
    <property type="nucleotide sequence ID" value="XM_007713407.1"/>
</dbReference>
<feature type="non-terminal residue" evidence="2">
    <location>
        <position position="1"/>
    </location>
</feature>
<reference evidence="2 3" key="1">
    <citation type="journal article" date="2013" name="PLoS Genet.">
        <title>Comparative genome structure, secondary metabolite, and effector coding capacity across Cochliobolus pathogens.</title>
        <authorList>
            <person name="Condon B.J."/>
            <person name="Leng Y."/>
            <person name="Wu D."/>
            <person name="Bushley K.E."/>
            <person name="Ohm R.A."/>
            <person name="Otillar R."/>
            <person name="Martin J."/>
            <person name="Schackwitz W."/>
            <person name="Grimwood J."/>
            <person name="MohdZainudin N."/>
            <person name="Xue C."/>
            <person name="Wang R."/>
            <person name="Manning V.A."/>
            <person name="Dhillon B."/>
            <person name="Tu Z.J."/>
            <person name="Steffenson B.J."/>
            <person name="Salamov A."/>
            <person name="Sun H."/>
            <person name="Lowry S."/>
            <person name="LaButti K."/>
            <person name="Han J."/>
            <person name="Copeland A."/>
            <person name="Lindquist E."/>
            <person name="Barry K."/>
            <person name="Schmutz J."/>
            <person name="Baker S.E."/>
            <person name="Ciuffetti L.M."/>
            <person name="Grigoriev I.V."/>
            <person name="Zhong S."/>
            <person name="Turgeon B.G."/>
        </authorList>
    </citation>
    <scope>NUCLEOTIDE SEQUENCE [LARGE SCALE GENOMIC DNA]</scope>
    <source>
        <strain evidence="2 3">26-R-13</strain>
    </source>
</reference>